<evidence type="ECO:0000259" key="1">
    <source>
        <dbReference type="Pfam" id="PF09346"/>
    </source>
</evidence>
<comment type="caution">
    <text evidence="2">The sequence shown here is derived from an EMBL/GenBank/DDBJ whole genome shotgun (WGS) entry which is preliminary data.</text>
</comment>
<dbReference type="SUPFAM" id="SSF160631">
    <property type="entry name" value="SMI1/KNR4-like"/>
    <property type="match status" value="1"/>
</dbReference>
<feature type="domain" description="Knr4/Smi1-like" evidence="1">
    <location>
        <begin position="54"/>
        <end position="155"/>
    </location>
</feature>
<evidence type="ECO:0000313" key="2">
    <source>
        <dbReference type="EMBL" id="MFC6169225.1"/>
    </source>
</evidence>
<name>A0ABW1R8M8_9LACO</name>
<accession>A0ABW1R8M8</accession>
<dbReference type="Proteomes" id="UP001596289">
    <property type="component" value="Unassembled WGS sequence"/>
</dbReference>
<proteinExistence type="predicted"/>
<sequence>MTQDKRIDKLVQELTNFENKKFVYYRWSGTQFTPTHFRLSIGITELQQSQLRAMALPSDYIDLLMLTNGIKLFEDINSKSIFAGSLLSFDEVLTNNGFFEKHRDFVKEGNIPVFQIQDIGLVLINTNKSKDDTIVFVLPDDSEKEMSMYSFLNEFLLYAGNIPSVSWMD</sequence>
<organism evidence="2 3">
    <name type="scientific">Loigolactobacillus jiayinensis</name>
    <dbReference type="NCBI Taxonomy" id="2486016"/>
    <lineage>
        <taxon>Bacteria</taxon>
        <taxon>Bacillati</taxon>
        <taxon>Bacillota</taxon>
        <taxon>Bacilli</taxon>
        <taxon>Lactobacillales</taxon>
        <taxon>Lactobacillaceae</taxon>
        <taxon>Loigolactobacillus</taxon>
    </lineage>
</organism>
<dbReference type="InterPro" id="IPR018958">
    <property type="entry name" value="Knr4/Smi1-like_dom"/>
</dbReference>
<keyword evidence="3" id="KW-1185">Reference proteome</keyword>
<dbReference type="EMBL" id="JBHSSL010000009">
    <property type="protein sequence ID" value="MFC6169225.1"/>
    <property type="molecule type" value="Genomic_DNA"/>
</dbReference>
<reference evidence="3" key="1">
    <citation type="journal article" date="2019" name="Int. J. Syst. Evol. Microbiol.">
        <title>The Global Catalogue of Microorganisms (GCM) 10K type strain sequencing project: providing services to taxonomists for standard genome sequencing and annotation.</title>
        <authorList>
            <consortium name="The Broad Institute Genomics Platform"/>
            <consortium name="The Broad Institute Genome Sequencing Center for Infectious Disease"/>
            <person name="Wu L."/>
            <person name="Ma J."/>
        </authorList>
    </citation>
    <scope>NUCLEOTIDE SEQUENCE [LARGE SCALE GENOMIC DNA]</scope>
    <source>
        <strain evidence="3">CCM 8904</strain>
    </source>
</reference>
<evidence type="ECO:0000313" key="3">
    <source>
        <dbReference type="Proteomes" id="UP001596289"/>
    </source>
</evidence>
<protein>
    <submittedName>
        <fullName evidence="2">SMI1/KNR4 family protein</fullName>
    </submittedName>
</protein>
<dbReference type="Pfam" id="PF09346">
    <property type="entry name" value="SMI1_KNR4"/>
    <property type="match status" value="1"/>
</dbReference>
<gene>
    <name evidence="2" type="ORF">ACFQGP_01310</name>
</gene>
<dbReference type="InterPro" id="IPR037883">
    <property type="entry name" value="Knr4/Smi1-like_sf"/>
</dbReference>
<dbReference type="RefSeq" id="WP_125552568.1">
    <property type="nucleotide sequence ID" value="NZ_JBHSSL010000009.1"/>
</dbReference>